<dbReference type="RefSeq" id="XP_022309222.1">
    <property type="nucleotide sequence ID" value="XM_022453514.1"/>
</dbReference>
<dbReference type="OrthoDB" id="6214247at2759"/>
<keyword evidence="1" id="KW-0732">Signal</keyword>
<sequence length="180" mass="20392">MLGYLQPYILCNWTLLSSLLAFNYCRELSGYNFPVFTTIACPKDKLEFQERSVDINCTDTKYYMCVPNENFTELLEFCFHPNGVRTSKGLCIYLDNCSAIKLYGCENFTDGCPTSWYYSFKPYEFFSFSGPLNVNSVCDLNFFHVPGRSPLSLSIFGVAPISYSINTATFNSGHDTKSGV</sequence>
<evidence type="ECO:0000256" key="1">
    <source>
        <dbReference type="SAM" id="SignalP"/>
    </source>
</evidence>
<accession>A0A8B8C0Q0</accession>
<dbReference type="Proteomes" id="UP000694844">
    <property type="component" value="Chromosome 9"/>
</dbReference>
<feature type="signal peptide" evidence="1">
    <location>
        <begin position="1"/>
        <end position="25"/>
    </location>
</feature>
<keyword evidence="2" id="KW-1185">Reference proteome</keyword>
<organism evidence="2 3">
    <name type="scientific">Crassostrea virginica</name>
    <name type="common">Eastern oyster</name>
    <dbReference type="NCBI Taxonomy" id="6565"/>
    <lineage>
        <taxon>Eukaryota</taxon>
        <taxon>Metazoa</taxon>
        <taxon>Spiralia</taxon>
        <taxon>Lophotrochozoa</taxon>
        <taxon>Mollusca</taxon>
        <taxon>Bivalvia</taxon>
        <taxon>Autobranchia</taxon>
        <taxon>Pteriomorphia</taxon>
        <taxon>Ostreida</taxon>
        <taxon>Ostreoidea</taxon>
        <taxon>Ostreidae</taxon>
        <taxon>Crassostrea</taxon>
    </lineage>
</organism>
<protein>
    <submittedName>
        <fullName evidence="3">Uncharacterized protein LOC111114972 isoform X2</fullName>
    </submittedName>
</protein>
<dbReference type="AlphaFoldDB" id="A0A8B8C0Q0"/>
<name>A0A8B8C0Q0_CRAVI</name>
<reference evidence="3" key="1">
    <citation type="submission" date="2025-08" db="UniProtKB">
        <authorList>
            <consortium name="RefSeq"/>
        </authorList>
    </citation>
    <scope>IDENTIFICATION</scope>
    <source>
        <tissue evidence="3">Whole sample</tissue>
    </source>
</reference>
<proteinExistence type="predicted"/>
<evidence type="ECO:0000313" key="3">
    <source>
        <dbReference type="RefSeq" id="XP_022309222.1"/>
    </source>
</evidence>
<feature type="chain" id="PRO_5034387130" evidence="1">
    <location>
        <begin position="26"/>
        <end position="180"/>
    </location>
</feature>
<evidence type="ECO:0000313" key="2">
    <source>
        <dbReference type="Proteomes" id="UP000694844"/>
    </source>
</evidence>
<dbReference type="GeneID" id="111114972"/>
<gene>
    <name evidence="3" type="primary">LOC111114972</name>
</gene>